<name>A0A835IX29_9MAGN</name>
<sequence>MSKDRITIEELIRYGMEPTNQGKVFTCRGKFVKLLGTNWNIPEPNFNADSAFIETNSFVTDRKVKRREVKLRDALRSDMQFKLKEGALVEVAQYNPPFTRRNAIALEVERKQD</sequence>
<evidence type="ECO:0000313" key="2">
    <source>
        <dbReference type="Proteomes" id="UP000631114"/>
    </source>
</evidence>
<dbReference type="EMBL" id="JADFTS010000001">
    <property type="protein sequence ID" value="KAF9625666.1"/>
    <property type="molecule type" value="Genomic_DNA"/>
</dbReference>
<dbReference type="InterPro" id="IPR011256">
    <property type="entry name" value="Reg_factor_effector_dom_sf"/>
</dbReference>
<organism evidence="1 2">
    <name type="scientific">Coptis chinensis</name>
    <dbReference type="NCBI Taxonomy" id="261450"/>
    <lineage>
        <taxon>Eukaryota</taxon>
        <taxon>Viridiplantae</taxon>
        <taxon>Streptophyta</taxon>
        <taxon>Embryophyta</taxon>
        <taxon>Tracheophyta</taxon>
        <taxon>Spermatophyta</taxon>
        <taxon>Magnoliopsida</taxon>
        <taxon>Ranunculales</taxon>
        <taxon>Ranunculaceae</taxon>
        <taxon>Coptidoideae</taxon>
        <taxon>Coptis</taxon>
    </lineage>
</organism>
<gene>
    <name evidence="1" type="ORF">IFM89_025227</name>
</gene>
<dbReference type="AlphaFoldDB" id="A0A835IX29"/>
<reference evidence="1 2" key="1">
    <citation type="submission" date="2020-10" db="EMBL/GenBank/DDBJ databases">
        <title>The Coptis chinensis genome and diversification of protoberbering-type alkaloids.</title>
        <authorList>
            <person name="Wang B."/>
            <person name="Shu S."/>
            <person name="Song C."/>
            <person name="Liu Y."/>
        </authorList>
    </citation>
    <scope>NUCLEOTIDE SEQUENCE [LARGE SCALE GENOMIC DNA]</scope>
    <source>
        <strain evidence="1">HL-2020</strain>
        <tissue evidence="1">Leaf</tissue>
    </source>
</reference>
<dbReference type="Proteomes" id="UP000631114">
    <property type="component" value="Unassembled WGS sequence"/>
</dbReference>
<dbReference type="Gene3D" id="3.20.80.10">
    <property type="entry name" value="Regulatory factor, effector binding domain"/>
    <property type="match status" value="1"/>
</dbReference>
<protein>
    <submittedName>
        <fullName evidence="1">Uncharacterized protein</fullName>
    </submittedName>
</protein>
<comment type="caution">
    <text evidence="1">The sequence shown here is derived from an EMBL/GenBank/DDBJ whole genome shotgun (WGS) entry which is preliminary data.</text>
</comment>
<accession>A0A835IX29</accession>
<dbReference type="OrthoDB" id="6424451at2759"/>
<evidence type="ECO:0000313" key="1">
    <source>
        <dbReference type="EMBL" id="KAF9625666.1"/>
    </source>
</evidence>
<proteinExistence type="predicted"/>
<keyword evidence="2" id="KW-1185">Reference proteome</keyword>